<organism evidence="11 12">
    <name type="scientific">Actinophytocola oryzae</name>
    <dbReference type="NCBI Taxonomy" id="502181"/>
    <lineage>
        <taxon>Bacteria</taxon>
        <taxon>Bacillati</taxon>
        <taxon>Actinomycetota</taxon>
        <taxon>Actinomycetes</taxon>
        <taxon>Pseudonocardiales</taxon>
        <taxon>Pseudonocardiaceae</taxon>
    </lineage>
</organism>
<keyword evidence="9" id="KW-0472">Membrane</keyword>
<dbReference type="PANTHER" id="PTHR24421:SF10">
    <property type="entry name" value="NITRATE_NITRITE SENSOR PROTEIN NARQ"/>
    <property type="match status" value="1"/>
</dbReference>
<dbReference type="SMART" id="SM00387">
    <property type="entry name" value="HATPase_c"/>
    <property type="match status" value="1"/>
</dbReference>
<keyword evidence="6" id="KW-0418">Kinase</keyword>
<dbReference type="InterPro" id="IPR003594">
    <property type="entry name" value="HATPase_dom"/>
</dbReference>
<dbReference type="InterPro" id="IPR025828">
    <property type="entry name" value="Put_sensor_dom"/>
</dbReference>
<dbReference type="InterPro" id="IPR011712">
    <property type="entry name" value="Sig_transdc_His_kin_sub3_dim/P"/>
</dbReference>
<dbReference type="PANTHER" id="PTHR24421">
    <property type="entry name" value="NITRATE/NITRITE SENSOR PROTEIN NARX-RELATED"/>
    <property type="match status" value="1"/>
</dbReference>
<keyword evidence="5" id="KW-0547">Nucleotide-binding</keyword>
<dbReference type="GO" id="GO:0005524">
    <property type="term" value="F:ATP binding"/>
    <property type="evidence" value="ECO:0007669"/>
    <property type="project" value="UniProtKB-KW"/>
</dbReference>
<keyword evidence="4" id="KW-0808">Transferase</keyword>
<dbReference type="Proteomes" id="UP000294927">
    <property type="component" value="Unassembled WGS sequence"/>
</dbReference>
<evidence type="ECO:0000256" key="2">
    <source>
        <dbReference type="ARBA" id="ARBA00012438"/>
    </source>
</evidence>
<evidence type="ECO:0000256" key="8">
    <source>
        <dbReference type="ARBA" id="ARBA00023012"/>
    </source>
</evidence>
<name>A0A4R7VW50_9PSEU</name>
<keyword evidence="9" id="KW-1133">Transmembrane helix</keyword>
<dbReference type="AlphaFoldDB" id="A0A4R7VW50"/>
<dbReference type="SUPFAM" id="SSF55874">
    <property type="entry name" value="ATPase domain of HSP90 chaperone/DNA topoisomerase II/histidine kinase"/>
    <property type="match status" value="1"/>
</dbReference>
<comment type="catalytic activity">
    <reaction evidence="1">
        <text>ATP + protein L-histidine = ADP + protein N-phospho-L-histidine.</text>
        <dbReference type="EC" id="2.7.13.3"/>
    </reaction>
</comment>
<dbReference type="GO" id="GO:0000155">
    <property type="term" value="F:phosphorelay sensor kinase activity"/>
    <property type="evidence" value="ECO:0007669"/>
    <property type="project" value="InterPro"/>
</dbReference>
<evidence type="ECO:0000256" key="6">
    <source>
        <dbReference type="ARBA" id="ARBA00022777"/>
    </source>
</evidence>
<reference evidence="11 12" key="1">
    <citation type="submission" date="2019-03" db="EMBL/GenBank/DDBJ databases">
        <title>Genomic Encyclopedia of Archaeal and Bacterial Type Strains, Phase II (KMG-II): from individual species to whole genera.</title>
        <authorList>
            <person name="Goeker M."/>
        </authorList>
    </citation>
    <scope>NUCLEOTIDE SEQUENCE [LARGE SCALE GENOMIC DNA]</scope>
    <source>
        <strain evidence="11 12">DSM 45499</strain>
    </source>
</reference>
<evidence type="ECO:0000256" key="5">
    <source>
        <dbReference type="ARBA" id="ARBA00022741"/>
    </source>
</evidence>
<evidence type="ECO:0000256" key="4">
    <source>
        <dbReference type="ARBA" id="ARBA00022679"/>
    </source>
</evidence>
<accession>A0A4R7VW50</accession>
<feature type="transmembrane region" description="Helical" evidence="9">
    <location>
        <begin position="79"/>
        <end position="112"/>
    </location>
</feature>
<evidence type="ECO:0000313" key="12">
    <source>
        <dbReference type="Proteomes" id="UP000294927"/>
    </source>
</evidence>
<evidence type="ECO:0000256" key="7">
    <source>
        <dbReference type="ARBA" id="ARBA00022840"/>
    </source>
</evidence>
<evidence type="ECO:0000259" key="10">
    <source>
        <dbReference type="SMART" id="SM00387"/>
    </source>
</evidence>
<sequence length="384" mass="40559">MLAVWRAVVFLLAGTVAAFVCLLALPVMLILCLVARPAALALLARTTRWERTRVAKYTGRPIPEAAPPDRLRDVWRDLIWFVGHALTGTVVGIFGVALPLAAVNAVLVPAYWWLAPADDPVSSPYPVTSWTGAAFMPLLGLGYAILSLWATPWLARTQAGLARWLLSPPPGARLAERVAELTASRAAALEAHGAELRRIERDLHDDTQNRIVAVAMHLGIVERALRRDPATALPLVLKAQDAASDALAGLRGVVRSIYPPVLTERGLDGAVAGLIARCAVPTTLTVTTLGRAPAAVESAAYFVVAEALTNVAKHSGANRCEVRLTGADPLVIEVWDDGQGGADETGGTGLLGIQRRVAAFDGHATIDSPDGGPTVLKVELPNGS</sequence>
<dbReference type="Gene3D" id="1.20.5.1930">
    <property type="match status" value="1"/>
</dbReference>
<keyword evidence="7" id="KW-0067">ATP-binding</keyword>
<dbReference type="Pfam" id="PF02518">
    <property type="entry name" value="HATPase_c"/>
    <property type="match status" value="1"/>
</dbReference>
<dbReference type="InterPro" id="IPR050482">
    <property type="entry name" value="Sensor_HK_TwoCompSys"/>
</dbReference>
<dbReference type="InterPro" id="IPR036890">
    <property type="entry name" value="HATPase_C_sf"/>
</dbReference>
<dbReference type="CDD" id="cd16917">
    <property type="entry name" value="HATPase_UhpB-NarQ-NarX-like"/>
    <property type="match status" value="1"/>
</dbReference>
<dbReference type="Gene3D" id="3.30.565.10">
    <property type="entry name" value="Histidine kinase-like ATPase, C-terminal domain"/>
    <property type="match status" value="1"/>
</dbReference>
<dbReference type="EMBL" id="SOCP01000004">
    <property type="protein sequence ID" value="TDV53868.1"/>
    <property type="molecule type" value="Genomic_DNA"/>
</dbReference>
<dbReference type="GO" id="GO:0046983">
    <property type="term" value="F:protein dimerization activity"/>
    <property type="evidence" value="ECO:0007669"/>
    <property type="project" value="InterPro"/>
</dbReference>
<feature type="domain" description="Histidine kinase/HSP90-like ATPase" evidence="10">
    <location>
        <begin position="295"/>
        <end position="384"/>
    </location>
</feature>
<dbReference type="EC" id="2.7.13.3" evidence="2"/>
<dbReference type="GO" id="GO:0016020">
    <property type="term" value="C:membrane"/>
    <property type="evidence" value="ECO:0007669"/>
    <property type="project" value="InterPro"/>
</dbReference>
<evidence type="ECO:0000256" key="1">
    <source>
        <dbReference type="ARBA" id="ARBA00000085"/>
    </source>
</evidence>
<feature type="transmembrane region" description="Helical" evidence="9">
    <location>
        <begin position="132"/>
        <end position="155"/>
    </location>
</feature>
<dbReference type="Pfam" id="PF07730">
    <property type="entry name" value="HisKA_3"/>
    <property type="match status" value="1"/>
</dbReference>
<proteinExistence type="predicted"/>
<comment type="caution">
    <text evidence="11">The sequence shown here is derived from an EMBL/GenBank/DDBJ whole genome shotgun (WGS) entry which is preliminary data.</text>
</comment>
<evidence type="ECO:0000313" key="11">
    <source>
        <dbReference type="EMBL" id="TDV53868.1"/>
    </source>
</evidence>
<keyword evidence="3" id="KW-0597">Phosphoprotein</keyword>
<evidence type="ECO:0000256" key="9">
    <source>
        <dbReference type="SAM" id="Phobius"/>
    </source>
</evidence>
<dbReference type="Pfam" id="PF13796">
    <property type="entry name" value="Sensor"/>
    <property type="match status" value="1"/>
</dbReference>
<keyword evidence="9" id="KW-0812">Transmembrane</keyword>
<keyword evidence="8" id="KW-0902">Two-component regulatory system</keyword>
<protein>
    <recommendedName>
        <fullName evidence="2">histidine kinase</fullName>
        <ecNumber evidence="2">2.7.13.3</ecNumber>
    </recommendedName>
</protein>
<gene>
    <name evidence="11" type="ORF">CLV71_104336</name>
</gene>
<keyword evidence="12" id="KW-1185">Reference proteome</keyword>
<evidence type="ECO:0000256" key="3">
    <source>
        <dbReference type="ARBA" id="ARBA00022553"/>
    </source>
</evidence>